<sequence length="231" mass="25761">MNYFEFIKILNADPYSQNPAFLTAKTNDKKCLKAYKEAMEKEQTIKAALNIPVPAMEIEHIKFHQAQYKQTNRSHRLFAMAASVILLFGASLFVINNSQSSDLEKFINEALLMEPAVYMSENEIPHGELAPLFASINTSLNGDLGKVHFMKICPTLNGQGARMVMMNDLNQPITVLYMPNSPVDEAVKMQMDGFKGKIIALEQGSAAIIARPHESTAQIETTLLKSLKPIQ</sequence>
<accession>A0A4R6XTA5</accession>
<keyword evidence="1" id="KW-0812">Transmembrane</keyword>
<dbReference type="AlphaFoldDB" id="A0A4R6XTA5"/>
<evidence type="ECO:0000313" key="2">
    <source>
        <dbReference type="EMBL" id="TDR23185.1"/>
    </source>
</evidence>
<keyword evidence="3" id="KW-1185">Reference proteome</keyword>
<name>A0A4R6XTA5_9GAMM</name>
<dbReference type="Proteomes" id="UP000295724">
    <property type="component" value="Unassembled WGS sequence"/>
</dbReference>
<dbReference type="OrthoDB" id="6195578at2"/>
<dbReference type="Pfam" id="PF11859">
    <property type="entry name" value="DUF3379"/>
    <property type="match status" value="1"/>
</dbReference>
<dbReference type="EMBL" id="SNZB01000001">
    <property type="protein sequence ID" value="TDR23185.1"/>
    <property type="molecule type" value="Genomic_DNA"/>
</dbReference>
<evidence type="ECO:0000313" key="3">
    <source>
        <dbReference type="Proteomes" id="UP000295724"/>
    </source>
</evidence>
<evidence type="ECO:0000256" key="1">
    <source>
        <dbReference type="SAM" id="Phobius"/>
    </source>
</evidence>
<comment type="caution">
    <text evidence="2">The sequence shown here is derived from an EMBL/GenBank/DDBJ whole genome shotgun (WGS) entry which is preliminary data.</text>
</comment>
<gene>
    <name evidence="2" type="ORF">C8D91_0044</name>
</gene>
<keyword evidence="1" id="KW-0472">Membrane</keyword>
<feature type="transmembrane region" description="Helical" evidence="1">
    <location>
        <begin position="77"/>
        <end position="95"/>
    </location>
</feature>
<proteinExistence type="predicted"/>
<organism evidence="2 3">
    <name type="scientific">Marinicella litoralis</name>
    <dbReference type="NCBI Taxonomy" id="644220"/>
    <lineage>
        <taxon>Bacteria</taxon>
        <taxon>Pseudomonadati</taxon>
        <taxon>Pseudomonadota</taxon>
        <taxon>Gammaproteobacteria</taxon>
        <taxon>Lysobacterales</taxon>
        <taxon>Marinicellaceae</taxon>
        <taxon>Marinicella</taxon>
    </lineage>
</organism>
<reference evidence="2 3" key="1">
    <citation type="submission" date="2019-03" db="EMBL/GenBank/DDBJ databases">
        <title>Genomic Encyclopedia of Type Strains, Phase IV (KMG-IV): sequencing the most valuable type-strain genomes for metagenomic binning, comparative biology and taxonomic classification.</title>
        <authorList>
            <person name="Goeker M."/>
        </authorList>
    </citation>
    <scope>NUCLEOTIDE SEQUENCE [LARGE SCALE GENOMIC DNA]</scope>
    <source>
        <strain evidence="2 3">DSM 25488</strain>
    </source>
</reference>
<dbReference type="RefSeq" id="WP_099018160.1">
    <property type="nucleotide sequence ID" value="NZ_NIHB01000001.1"/>
</dbReference>
<keyword evidence="1" id="KW-1133">Transmembrane helix</keyword>
<protein>
    <submittedName>
        <fullName evidence="2">Uncharacterized protein DUF3379</fullName>
    </submittedName>
</protein>
<dbReference type="InterPro" id="IPR021806">
    <property type="entry name" value="DUF3379"/>
</dbReference>